<reference evidence="1 2" key="1">
    <citation type="journal article" date="2012" name="Science">
        <title>The Paleozoic origin of enzymatic lignin decomposition reconstructed from 31 fungal genomes.</title>
        <authorList>
            <person name="Floudas D."/>
            <person name="Binder M."/>
            <person name="Riley R."/>
            <person name="Barry K."/>
            <person name="Blanchette R.A."/>
            <person name="Henrissat B."/>
            <person name="Martinez A.T."/>
            <person name="Otillar R."/>
            <person name="Spatafora J.W."/>
            <person name="Yadav J.S."/>
            <person name="Aerts A."/>
            <person name="Benoit I."/>
            <person name="Boyd A."/>
            <person name="Carlson A."/>
            <person name="Copeland A."/>
            <person name="Coutinho P.M."/>
            <person name="de Vries R.P."/>
            <person name="Ferreira P."/>
            <person name="Findley K."/>
            <person name="Foster B."/>
            <person name="Gaskell J."/>
            <person name="Glotzer D."/>
            <person name="Gorecki P."/>
            <person name="Heitman J."/>
            <person name="Hesse C."/>
            <person name="Hori C."/>
            <person name="Igarashi K."/>
            <person name="Jurgens J.A."/>
            <person name="Kallen N."/>
            <person name="Kersten P."/>
            <person name="Kohler A."/>
            <person name="Kuees U."/>
            <person name="Kumar T.K.A."/>
            <person name="Kuo A."/>
            <person name="LaButti K."/>
            <person name="Larrondo L.F."/>
            <person name="Lindquist E."/>
            <person name="Ling A."/>
            <person name="Lombard V."/>
            <person name="Lucas S."/>
            <person name="Lundell T."/>
            <person name="Martin R."/>
            <person name="McLaughlin D.J."/>
            <person name="Morgenstern I."/>
            <person name="Morin E."/>
            <person name="Murat C."/>
            <person name="Nagy L.G."/>
            <person name="Nolan M."/>
            <person name="Ohm R.A."/>
            <person name="Patyshakuliyeva A."/>
            <person name="Rokas A."/>
            <person name="Ruiz-Duenas F.J."/>
            <person name="Sabat G."/>
            <person name="Salamov A."/>
            <person name="Samejima M."/>
            <person name="Schmutz J."/>
            <person name="Slot J.C."/>
            <person name="St John F."/>
            <person name="Stenlid J."/>
            <person name="Sun H."/>
            <person name="Sun S."/>
            <person name="Syed K."/>
            <person name="Tsang A."/>
            <person name="Wiebenga A."/>
            <person name="Young D."/>
            <person name="Pisabarro A."/>
            <person name="Eastwood D.C."/>
            <person name="Martin F."/>
            <person name="Cullen D."/>
            <person name="Grigoriev I.V."/>
            <person name="Hibbett D.S."/>
        </authorList>
    </citation>
    <scope>NUCLEOTIDE SEQUENCE [LARGE SCALE GENOMIC DNA]</scope>
    <source>
        <strain evidence="1 2">ATCC 11539</strain>
    </source>
</reference>
<dbReference type="AlphaFoldDB" id="S7QC51"/>
<dbReference type="RefSeq" id="XP_007864113.1">
    <property type="nucleotide sequence ID" value="XM_007865922.1"/>
</dbReference>
<protein>
    <submittedName>
        <fullName evidence="1">Uncharacterized protein</fullName>
    </submittedName>
</protein>
<dbReference type="KEGG" id="gtr:GLOTRDRAFT_127313"/>
<dbReference type="Proteomes" id="UP000030669">
    <property type="component" value="Unassembled WGS sequence"/>
</dbReference>
<name>S7QC51_GLOTA</name>
<dbReference type="GeneID" id="19301536"/>
<proteinExistence type="predicted"/>
<dbReference type="HOGENOM" id="CLU_2026983_0_0_1"/>
<evidence type="ECO:0000313" key="2">
    <source>
        <dbReference type="Proteomes" id="UP000030669"/>
    </source>
</evidence>
<gene>
    <name evidence="1" type="ORF">GLOTRDRAFT_127313</name>
</gene>
<sequence length="122" mass="13970">MAHLVSHLKASGSHSLPFYRAARDGVKDPRSASVEILEDGDLITFWEAEGTLMEGELYRGWVSNIRLVGQNWRDKHDIYMVNIALDPKSQFKLKAAVLTARYEHTAQYMDTRELKIQPPELK</sequence>
<dbReference type="EMBL" id="KB469299">
    <property type="protein sequence ID" value="EPQ56927.1"/>
    <property type="molecule type" value="Genomic_DNA"/>
</dbReference>
<keyword evidence="2" id="KW-1185">Reference proteome</keyword>
<organism evidence="1 2">
    <name type="scientific">Gloeophyllum trabeum (strain ATCC 11539 / FP-39264 / Madison 617)</name>
    <name type="common">Brown rot fungus</name>
    <dbReference type="NCBI Taxonomy" id="670483"/>
    <lineage>
        <taxon>Eukaryota</taxon>
        <taxon>Fungi</taxon>
        <taxon>Dikarya</taxon>
        <taxon>Basidiomycota</taxon>
        <taxon>Agaricomycotina</taxon>
        <taxon>Agaricomycetes</taxon>
        <taxon>Gloeophyllales</taxon>
        <taxon>Gloeophyllaceae</taxon>
        <taxon>Gloeophyllum</taxon>
    </lineage>
</organism>
<evidence type="ECO:0000313" key="1">
    <source>
        <dbReference type="EMBL" id="EPQ56927.1"/>
    </source>
</evidence>
<accession>S7QC51</accession>